<name>E7C7Y5_9BACT</name>
<evidence type="ECO:0000256" key="1">
    <source>
        <dbReference type="SAM" id="MobiDB-lite"/>
    </source>
</evidence>
<feature type="compositionally biased region" description="Acidic residues" evidence="1">
    <location>
        <begin position="481"/>
        <end position="490"/>
    </location>
</feature>
<accession>E7C7Y5</accession>
<reference evidence="2" key="1">
    <citation type="submission" date="2010-01" db="EMBL/GenBank/DDBJ databases">
        <title>Genome fragments of uncultured bacteria from the North Pacific subtropical Gyre.</title>
        <authorList>
            <person name="Pham V.D."/>
            <person name="Delong E.F."/>
        </authorList>
    </citation>
    <scope>NUCLEOTIDE SEQUENCE</scope>
</reference>
<proteinExistence type="predicted"/>
<protein>
    <submittedName>
        <fullName evidence="2">Bacteriophage capsid protein</fullName>
    </submittedName>
</protein>
<evidence type="ECO:0000313" key="2">
    <source>
        <dbReference type="EMBL" id="ADI23559.1"/>
    </source>
</evidence>
<dbReference type="Pfam" id="PF05136">
    <property type="entry name" value="Phage_portal_2"/>
    <property type="match status" value="1"/>
</dbReference>
<dbReference type="NCBIfam" id="TIGR01539">
    <property type="entry name" value="portal_lambda"/>
    <property type="match status" value="1"/>
</dbReference>
<sequence>MAILDWFKRKPKTARHYSKLPRRGFDAASGSRLFQDWTTSSYSSTEELKYTLAKIRARSRDLFNNNDYARRFIELCKTNIAGPQGIQLQVRATEDNGSPDKVANQIIESEFSKWGKACSVDGRLSWVDAQKLFVETVARDGECLIRLVRGYNNPYGFAIQFIEADHLDETFNEELKSDNKIEMSVEMDKFRHPTAYHLLVKPPNGIALVRGNDRQRVPASEILHGYVVNRPNQVRGVPWAVTAMSRLHMLGAYEQSELVAARVASAKMGFFTSPDGDGYMGEDVTEGYTPLMESEPGSFEQLPAGMSFQTFDPDHPTTAFKDFEKAMLRGISSGLNVSYASLSNDLESVNYSSIRQGSLDERDHWRSSQRWLIDHFCRPIYEAWLEEALARQAVPLPVRKRDKWASVDWHPRGWQWIDPQKEVAANVEAVKNGFKSLADVMAEQGRDPFDTLSQLAAEKELADALGLNLQLGNATERQPTDEGESDNGDT</sequence>
<organism evidence="2">
    <name type="scientific">uncultured nuHF2 cluster bacterium HF0770_42C12</name>
    <dbReference type="NCBI Taxonomy" id="723593"/>
    <lineage>
        <taxon>Bacteria</taxon>
        <taxon>environmental samples</taxon>
    </lineage>
</organism>
<dbReference type="AlphaFoldDB" id="E7C7Y5"/>
<feature type="region of interest" description="Disordered" evidence="1">
    <location>
        <begin position="469"/>
        <end position="490"/>
    </location>
</feature>
<dbReference type="EMBL" id="GU568018">
    <property type="protein sequence ID" value="ADI23559.1"/>
    <property type="molecule type" value="Genomic_DNA"/>
</dbReference>
<dbReference type="GO" id="GO:0019068">
    <property type="term" value="P:virion assembly"/>
    <property type="evidence" value="ECO:0007669"/>
    <property type="project" value="InterPro"/>
</dbReference>
<dbReference type="InterPro" id="IPR006429">
    <property type="entry name" value="Phage_lambda_portal"/>
</dbReference>
<dbReference type="GO" id="GO:0005198">
    <property type="term" value="F:structural molecule activity"/>
    <property type="evidence" value="ECO:0007669"/>
    <property type="project" value="InterPro"/>
</dbReference>